<dbReference type="Pfam" id="PF20316">
    <property type="entry name" value="DUF6612"/>
    <property type="match status" value="1"/>
</dbReference>
<protein>
    <submittedName>
        <fullName evidence="4">S-layer homology domain-containing protein</fullName>
    </submittedName>
</protein>
<dbReference type="InterPro" id="IPR046720">
    <property type="entry name" value="DUF6612"/>
</dbReference>
<dbReference type="RefSeq" id="WP_319836139.1">
    <property type="nucleotide sequence ID" value="NZ_CP137624.1"/>
</dbReference>
<gene>
    <name evidence="4" type="ORF">R6U77_14245</name>
</gene>
<evidence type="ECO:0000313" key="4">
    <source>
        <dbReference type="EMBL" id="WPK11040.1"/>
    </source>
</evidence>
<evidence type="ECO:0000256" key="1">
    <source>
        <dbReference type="ARBA" id="ARBA00022729"/>
    </source>
</evidence>
<proteinExistence type="predicted"/>
<dbReference type="EMBL" id="CP137624">
    <property type="protein sequence ID" value="WPK11040.1"/>
    <property type="molecule type" value="Genomic_DNA"/>
</dbReference>
<feature type="domain" description="SLH" evidence="3">
    <location>
        <begin position="25"/>
        <end position="88"/>
    </location>
</feature>
<evidence type="ECO:0000256" key="2">
    <source>
        <dbReference type="SAM" id="SignalP"/>
    </source>
</evidence>
<dbReference type="Proteomes" id="UP001322664">
    <property type="component" value="Chromosome"/>
</dbReference>
<name>A0ABZ0RSD5_9BACI</name>
<sequence length="453" mass="49451">MKKKFYTVAVASLAATAVAVAPAAAADTFSDVKKDNAHYEAITALHTAGVISGYPDGTFKPAKDVTRGQAAKMIAGALGLDTKNVENPKLADLPKTHQYYGPIAALAELGAIEYYVDDNTVAPNEAISRGEFIFMLATGLGIEEEIEVEDADATITRGEVASFIYETLSEEAEEETTTEDSATVEQTTADAALLETVFTKAAEKQLATESLKAAITMAQSMVIQDGEEAVTVDANIKMDMSIVNKPMAFFAEGTVAMVEPTTGEAIEMPIKMYMTEKDGMYVYEGLTKTWVKYPTEMFDEILAQTGAQINAAEQLEMLKKFATDFKIKEEGNHYILSLTGAGDKFTELVQEQMGALNLGLDEEALAEIKNMKFDTFTYDIKINKETFDIEEMVMNFGFGMKAEGITMDVTNKSTIKYTDYNSVSTITIPEEVLKNAKTFEELDLSAIEETEAK</sequence>
<dbReference type="InterPro" id="IPR051465">
    <property type="entry name" value="Cell_Envelope_Struct_Comp"/>
</dbReference>
<dbReference type="PANTHER" id="PTHR43308:SF5">
    <property type="entry name" value="S-LAYER PROTEIN _ PEPTIDOGLYCAN ENDO-BETA-N-ACETYLGLUCOSAMINIDASE"/>
    <property type="match status" value="1"/>
</dbReference>
<evidence type="ECO:0000259" key="3">
    <source>
        <dbReference type="PROSITE" id="PS51272"/>
    </source>
</evidence>
<accession>A0ABZ0RSD5</accession>
<feature type="signal peptide" evidence="2">
    <location>
        <begin position="1"/>
        <end position="25"/>
    </location>
</feature>
<reference evidence="4 5" key="1">
    <citation type="submission" date="2023-09" db="EMBL/GenBank/DDBJ databases">
        <authorList>
            <person name="Page C.A."/>
            <person name="Perez-Diaz I.M."/>
        </authorList>
    </citation>
    <scope>NUCLEOTIDE SEQUENCE [LARGE SCALE GENOMIC DNA]</scope>
    <source>
        <strain evidence="4 5">Ll15</strain>
    </source>
</reference>
<evidence type="ECO:0000313" key="5">
    <source>
        <dbReference type="Proteomes" id="UP001322664"/>
    </source>
</evidence>
<keyword evidence="5" id="KW-1185">Reference proteome</keyword>
<dbReference type="Pfam" id="PF00395">
    <property type="entry name" value="SLH"/>
    <property type="match status" value="2"/>
</dbReference>
<feature type="domain" description="SLH" evidence="3">
    <location>
        <begin position="90"/>
        <end position="150"/>
    </location>
</feature>
<dbReference type="PROSITE" id="PS51272">
    <property type="entry name" value="SLH"/>
    <property type="match status" value="2"/>
</dbReference>
<dbReference type="PANTHER" id="PTHR43308">
    <property type="entry name" value="OUTER MEMBRANE PROTEIN ALPHA-RELATED"/>
    <property type="match status" value="1"/>
</dbReference>
<organism evidence="4 5">
    <name type="scientific">Lysinibacillus louembei</name>
    <dbReference type="NCBI Taxonomy" id="1470088"/>
    <lineage>
        <taxon>Bacteria</taxon>
        <taxon>Bacillati</taxon>
        <taxon>Bacillota</taxon>
        <taxon>Bacilli</taxon>
        <taxon>Bacillales</taxon>
        <taxon>Bacillaceae</taxon>
        <taxon>Lysinibacillus</taxon>
    </lineage>
</organism>
<feature type="chain" id="PRO_5046095275" evidence="2">
    <location>
        <begin position="26"/>
        <end position="453"/>
    </location>
</feature>
<dbReference type="InterPro" id="IPR001119">
    <property type="entry name" value="SLH_dom"/>
</dbReference>
<keyword evidence="1 2" id="KW-0732">Signal</keyword>